<accession>A0A2U8BRK0</accession>
<dbReference type="AlphaFoldDB" id="A0A2U8BRK0"/>
<evidence type="ECO:0000313" key="2">
    <source>
        <dbReference type="Proteomes" id="UP000244519"/>
    </source>
</evidence>
<dbReference type="EMBL" id="CP025989">
    <property type="protein sequence ID" value="AWD32923.1"/>
    <property type="molecule type" value="Genomic_DNA"/>
</dbReference>
<name>A0A2U8BRK0_9RICK</name>
<organism evidence="1 2">
    <name type="scientific">Candidatus Fokinia solitaria</name>
    <dbReference type="NCBI Taxonomy" id="1802984"/>
    <lineage>
        <taxon>Bacteria</taxon>
        <taxon>Pseudomonadati</taxon>
        <taxon>Pseudomonadota</taxon>
        <taxon>Alphaproteobacteria</taxon>
        <taxon>Rickettsiales</taxon>
        <taxon>Candidatus Midichloriaceae</taxon>
        <taxon>Candidatus Fokinia</taxon>
    </lineage>
</organism>
<dbReference type="RefSeq" id="WP_108672971.1">
    <property type="nucleotide sequence ID" value="NZ_CP025989.1"/>
</dbReference>
<dbReference type="KEGG" id="fso:Fsol_00114"/>
<proteinExistence type="predicted"/>
<gene>
    <name evidence="1" type="ORF">Fsol_00114</name>
</gene>
<sequence>MLDTITKDALIRSGLQEASRNTSGTAVYKNAKAAYDVTYHRLLIKLTLFNEENNRDILKIESIPKKIVDSITSYSLFNEIMANIPEIKNIMSFTLVKE</sequence>
<keyword evidence="2" id="KW-1185">Reference proteome</keyword>
<protein>
    <submittedName>
        <fullName evidence="1">Uncharacterized protein</fullName>
    </submittedName>
</protein>
<dbReference type="Proteomes" id="UP000244519">
    <property type="component" value="Chromosome"/>
</dbReference>
<evidence type="ECO:0000313" key="1">
    <source>
        <dbReference type="EMBL" id="AWD32923.1"/>
    </source>
</evidence>
<reference evidence="1 2" key="1">
    <citation type="journal article" date="2018" name="Genome Biol. Evol.">
        <title>The Genome Sequence of "Candidatus Fokinia solitaria": Insights on Reductive Evolution in Rickettsiales.</title>
        <authorList>
            <person name="Floriano A.M."/>
            <person name="Castelli M."/>
            <person name="Krenek S."/>
            <person name="Berendonk T.U."/>
            <person name="Bazzocchi C."/>
            <person name="Petroni G."/>
            <person name="Sassera D."/>
        </authorList>
    </citation>
    <scope>NUCLEOTIDE SEQUENCE [LARGE SCALE GENOMIC DNA]</scope>
    <source>
        <strain evidence="1">Rio ETE_ALG 3VII</strain>
    </source>
</reference>